<evidence type="ECO:0000313" key="1">
    <source>
        <dbReference type="EMBL" id="MCD1655997.1"/>
    </source>
</evidence>
<evidence type="ECO:0000313" key="2">
    <source>
        <dbReference type="Proteomes" id="UP001198163"/>
    </source>
</evidence>
<accession>A0AAE3EJR8</accession>
<reference evidence="1" key="1">
    <citation type="submission" date="2021-08" db="EMBL/GenBank/DDBJ databases">
        <title>Comparative analyses of Brucepasteria parasyntrophica and Teretinema zuelzerae.</title>
        <authorList>
            <person name="Song Y."/>
            <person name="Brune A."/>
        </authorList>
    </citation>
    <scope>NUCLEOTIDE SEQUENCE</scope>
    <source>
        <strain evidence="1">DSM 1903</strain>
    </source>
</reference>
<dbReference type="InterPro" id="IPR045633">
    <property type="entry name" value="DUF6414"/>
</dbReference>
<gene>
    <name evidence="1" type="ORF">K7J14_14960</name>
</gene>
<protein>
    <submittedName>
        <fullName evidence="1">Uncharacterized protein</fullName>
    </submittedName>
</protein>
<dbReference type="RefSeq" id="WP_230758232.1">
    <property type="nucleotide sequence ID" value="NZ_JAINWA010000003.1"/>
</dbReference>
<keyword evidence="2" id="KW-1185">Reference proteome</keyword>
<dbReference type="Proteomes" id="UP001198163">
    <property type="component" value="Unassembled WGS sequence"/>
</dbReference>
<name>A0AAE3EJR8_9SPIR</name>
<dbReference type="Pfam" id="PF19952">
    <property type="entry name" value="DUF6414"/>
    <property type="match status" value="1"/>
</dbReference>
<dbReference type="EMBL" id="JAINWA010000003">
    <property type="protein sequence ID" value="MCD1655997.1"/>
    <property type="molecule type" value="Genomic_DNA"/>
</dbReference>
<comment type="caution">
    <text evidence="1">The sequence shown here is derived from an EMBL/GenBank/DDBJ whole genome shotgun (WGS) entry which is preliminary data.</text>
</comment>
<proteinExistence type="predicted"/>
<sequence length="291" mass="31990">MSSKNLILPVYLNQKVVFDLLAIIENGFSQIRSIERKENKEGVLDSEIESSIGTGNTFGLFGLKLGAKLKGSNSQQDQQTVSEERIHTPTSLFEKLLEHLEENGLVKDVSEESDFKLIETGDFIRVKGTVSVNPLIKAFDSMYHMINMIASISGKGSGNSSSGDIKKTSDQIKKFNDNMKVTGLVDLLQRNENGFDAVSQADIRFFENENVGILENGEYSVIGKVIKIATEDTEPINLLRNTSLSAAGDLLIDQMLSGFQTEEIKKTGINIPRITSSVQKGILLIPIAIYA</sequence>
<dbReference type="AlphaFoldDB" id="A0AAE3EJR8"/>
<organism evidence="1 2">
    <name type="scientific">Teretinema zuelzerae</name>
    <dbReference type="NCBI Taxonomy" id="156"/>
    <lineage>
        <taxon>Bacteria</taxon>
        <taxon>Pseudomonadati</taxon>
        <taxon>Spirochaetota</taxon>
        <taxon>Spirochaetia</taxon>
        <taxon>Spirochaetales</taxon>
        <taxon>Treponemataceae</taxon>
        <taxon>Teretinema</taxon>
    </lineage>
</organism>